<evidence type="ECO:0000313" key="2">
    <source>
        <dbReference type="Proteomes" id="UP001430953"/>
    </source>
</evidence>
<sequence>MQIRVRKICSVVVLILTLYRYIHKTFIKITYELWIIFIAIVKKLEYYSKRRMLSVYSHYKPCIKRIVLTFILFIKKKKIEQ</sequence>
<organism evidence="1 2">
    <name type="scientific">Cardiocondyla obscurior</name>
    <dbReference type="NCBI Taxonomy" id="286306"/>
    <lineage>
        <taxon>Eukaryota</taxon>
        <taxon>Metazoa</taxon>
        <taxon>Ecdysozoa</taxon>
        <taxon>Arthropoda</taxon>
        <taxon>Hexapoda</taxon>
        <taxon>Insecta</taxon>
        <taxon>Pterygota</taxon>
        <taxon>Neoptera</taxon>
        <taxon>Endopterygota</taxon>
        <taxon>Hymenoptera</taxon>
        <taxon>Apocrita</taxon>
        <taxon>Aculeata</taxon>
        <taxon>Formicoidea</taxon>
        <taxon>Formicidae</taxon>
        <taxon>Myrmicinae</taxon>
        <taxon>Cardiocondyla</taxon>
    </lineage>
</organism>
<gene>
    <name evidence="1" type="ORF">PUN28_005578</name>
</gene>
<dbReference type="EMBL" id="JADYXP020000004">
    <property type="protein sequence ID" value="KAL0127376.1"/>
    <property type="molecule type" value="Genomic_DNA"/>
</dbReference>
<accession>A0AAW2GJI4</accession>
<reference evidence="1 2" key="1">
    <citation type="submission" date="2023-03" db="EMBL/GenBank/DDBJ databases">
        <title>High recombination rates correlate with genetic variation in Cardiocondyla obscurior ants.</title>
        <authorList>
            <person name="Errbii M."/>
        </authorList>
    </citation>
    <scope>NUCLEOTIDE SEQUENCE [LARGE SCALE GENOMIC DNA]</scope>
    <source>
        <strain evidence="1">Alpha-2009</strain>
        <tissue evidence="1">Whole body</tissue>
    </source>
</reference>
<name>A0AAW2GJI4_9HYME</name>
<comment type="caution">
    <text evidence="1">The sequence shown here is derived from an EMBL/GenBank/DDBJ whole genome shotgun (WGS) entry which is preliminary data.</text>
</comment>
<keyword evidence="2" id="KW-1185">Reference proteome</keyword>
<dbReference type="Proteomes" id="UP001430953">
    <property type="component" value="Unassembled WGS sequence"/>
</dbReference>
<dbReference type="AlphaFoldDB" id="A0AAW2GJI4"/>
<protein>
    <recommendedName>
        <fullName evidence="3">Secreted protein</fullName>
    </recommendedName>
</protein>
<proteinExistence type="predicted"/>
<evidence type="ECO:0000313" key="1">
    <source>
        <dbReference type="EMBL" id="KAL0127376.1"/>
    </source>
</evidence>
<evidence type="ECO:0008006" key="3">
    <source>
        <dbReference type="Google" id="ProtNLM"/>
    </source>
</evidence>